<dbReference type="SUPFAM" id="SSF51905">
    <property type="entry name" value="FAD/NAD(P)-binding domain"/>
    <property type="match status" value="1"/>
</dbReference>
<dbReference type="InterPro" id="IPR036188">
    <property type="entry name" value="FAD/NAD-bd_sf"/>
</dbReference>
<sequence length="425" mass="46316">MQFKSYWHDTAPPLIRAEQGPAEGHYDVAIVGGGFTGLSAALHLAKAGVRVAVLEGGTVGSGASGRNGGHLNNGIAHSYLAAKAHLGADRAKALYRAFDDSIDSIERIVREETIDCAFRRSGKLKLASKPAHMDALARNFEVLHREVDPDTALLRREDLAAEVGSDAFHGAMLSRKSAMMHMGRYVTGLATAATRYGATIYENALVTQRRQSDGRTELVTPRGTVAANTVILATGAYTTENFPYFRRRIIPVASFIIATRPLSESEIAATMPGNRTYVTSMNIGNYFRLAPDRRMIFGGRARFSATSDQRSDAKSGEILRASLARLFPHLARVEIDYCWGGLVDMTQDRFPRAGFADGVWFAMGYSGHGAQMSTQMGILLADAIMGKSDRNPVNGLEWPAIAGYSGKPWFLPMVGLYYKMLDKIQ</sequence>
<dbReference type="EMBL" id="LCYG01000063">
    <property type="protein sequence ID" value="KLK90904.1"/>
    <property type="molecule type" value="Genomic_DNA"/>
</dbReference>
<dbReference type="AlphaFoldDB" id="A0A0H1R795"/>
<evidence type="ECO:0000313" key="3">
    <source>
        <dbReference type="EMBL" id="KLK90904.1"/>
    </source>
</evidence>
<proteinExistence type="predicted"/>
<keyword evidence="4" id="KW-1185">Reference proteome</keyword>
<dbReference type="PANTHER" id="PTHR13847">
    <property type="entry name" value="SARCOSINE DEHYDROGENASE-RELATED"/>
    <property type="match status" value="1"/>
</dbReference>
<dbReference type="Gene3D" id="3.50.50.60">
    <property type="entry name" value="FAD/NAD(P)-binding domain"/>
    <property type="match status" value="1"/>
</dbReference>
<dbReference type="PANTHER" id="PTHR13847:SF281">
    <property type="entry name" value="FAD DEPENDENT OXIDOREDUCTASE DOMAIN-CONTAINING PROTEIN"/>
    <property type="match status" value="1"/>
</dbReference>
<evidence type="ECO:0000256" key="1">
    <source>
        <dbReference type="ARBA" id="ARBA00023002"/>
    </source>
</evidence>
<comment type="caution">
    <text evidence="3">The sequence shown here is derived from an EMBL/GenBank/DDBJ whole genome shotgun (WGS) entry which is preliminary data.</text>
</comment>
<dbReference type="STRING" id="1225564.AA309_22955"/>
<dbReference type="GO" id="GO:0005737">
    <property type="term" value="C:cytoplasm"/>
    <property type="evidence" value="ECO:0007669"/>
    <property type="project" value="TreeGrafter"/>
</dbReference>
<accession>A0A0H1R795</accession>
<reference evidence="3 4" key="1">
    <citation type="submission" date="2015-05" db="EMBL/GenBank/DDBJ databases">
        <title>Draft genome sequence of Microvirga vignae strain BR3299, a novel nitrogen fixing bacteria isolated from Brazil semi-aired region.</title>
        <authorList>
            <person name="Zilli J.E."/>
            <person name="Passos S.R."/>
            <person name="Leite J."/>
            <person name="Baldani J.I."/>
            <person name="Xavier G.R."/>
            <person name="Rumjaneck N.G."/>
            <person name="Simoes-Araujo J.L."/>
        </authorList>
    </citation>
    <scope>NUCLEOTIDE SEQUENCE [LARGE SCALE GENOMIC DNA]</scope>
    <source>
        <strain evidence="3 4">BR3299</strain>
    </source>
</reference>
<name>A0A0H1R795_9HYPH</name>
<feature type="domain" description="FAD dependent oxidoreductase" evidence="2">
    <location>
        <begin position="27"/>
        <end position="382"/>
    </location>
</feature>
<keyword evidence="1" id="KW-0560">Oxidoreductase</keyword>
<dbReference type="Gene3D" id="3.30.9.10">
    <property type="entry name" value="D-Amino Acid Oxidase, subunit A, domain 2"/>
    <property type="match status" value="1"/>
</dbReference>
<dbReference type="Pfam" id="PF01266">
    <property type="entry name" value="DAO"/>
    <property type="match status" value="1"/>
</dbReference>
<dbReference type="PATRIC" id="fig|1225564.3.peg.5994"/>
<protein>
    <submittedName>
        <fullName evidence="3">FAD-dependent oxidoreductase</fullName>
    </submittedName>
</protein>
<evidence type="ECO:0000313" key="4">
    <source>
        <dbReference type="Proteomes" id="UP000035489"/>
    </source>
</evidence>
<evidence type="ECO:0000259" key="2">
    <source>
        <dbReference type="Pfam" id="PF01266"/>
    </source>
</evidence>
<dbReference type="Proteomes" id="UP000035489">
    <property type="component" value="Unassembled WGS sequence"/>
</dbReference>
<dbReference type="RefSeq" id="WP_047191362.1">
    <property type="nucleotide sequence ID" value="NZ_LCYG01000063.1"/>
</dbReference>
<dbReference type="OrthoDB" id="9814969at2"/>
<gene>
    <name evidence="3" type="ORF">AA309_22955</name>
</gene>
<dbReference type="InterPro" id="IPR006076">
    <property type="entry name" value="FAD-dep_OxRdtase"/>
</dbReference>
<dbReference type="GO" id="GO:0016491">
    <property type="term" value="F:oxidoreductase activity"/>
    <property type="evidence" value="ECO:0007669"/>
    <property type="project" value="UniProtKB-KW"/>
</dbReference>
<organism evidence="3 4">
    <name type="scientific">Microvirga vignae</name>
    <dbReference type="NCBI Taxonomy" id="1225564"/>
    <lineage>
        <taxon>Bacteria</taxon>
        <taxon>Pseudomonadati</taxon>
        <taxon>Pseudomonadota</taxon>
        <taxon>Alphaproteobacteria</taxon>
        <taxon>Hyphomicrobiales</taxon>
        <taxon>Methylobacteriaceae</taxon>
        <taxon>Microvirga</taxon>
    </lineage>
</organism>